<dbReference type="PANTHER" id="PTHR33976:SF12">
    <property type="entry name" value="GENOME ASSEMBLY, CHROMOSOME: A01"/>
    <property type="match status" value="1"/>
</dbReference>
<sequence length="212" mass="23275">MATDNKLPLLLFLSIIILFLNTPVLGDTDEEDVLFTGINSYRTSQNLTTLTKNENAECLADEIAEQFKNRPCTNDTGSATVPGTEPQFADYPKILTKCHLNVSDTRDGSIMPACVPRLESSLVLTNFTKSQYSMSLNDSKFTGIGIGKENDWIVVVLTTNTPGGSYSTDTNTKDDGDHDDDDHDDDSSGFTFSIGLVNYLLVLIMSFCLFLC</sequence>
<organism evidence="4 5">
    <name type="scientific">Brassica carinata</name>
    <name type="common">Ethiopian mustard</name>
    <name type="synonym">Abyssinian cabbage</name>
    <dbReference type="NCBI Taxonomy" id="52824"/>
    <lineage>
        <taxon>Eukaryota</taxon>
        <taxon>Viridiplantae</taxon>
        <taxon>Streptophyta</taxon>
        <taxon>Embryophyta</taxon>
        <taxon>Tracheophyta</taxon>
        <taxon>Spermatophyta</taxon>
        <taxon>Magnoliopsida</taxon>
        <taxon>eudicotyledons</taxon>
        <taxon>Gunneridae</taxon>
        <taxon>Pentapetalae</taxon>
        <taxon>rosids</taxon>
        <taxon>malvids</taxon>
        <taxon>Brassicales</taxon>
        <taxon>Brassicaceae</taxon>
        <taxon>Brassiceae</taxon>
        <taxon>Brassica</taxon>
    </lineage>
</organism>
<evidence type="ECO:0000313" key="4">
    <source>
        <dbReference type="EMBL" id="KAG2318197.1"/>
    </source>
</evidence>
<evidence type="ECO:0000256" key="2">
    <source>
        <dbReference type="SAM" id="SignalP"/>
    </source>
</evidence>
<dbReference type="InterPro" id="IPR045285">
    <property type="entry name" value="At5g19230-like"/>
</dbReference>
<dbReference type="Proteomes" id="UP000886595">
    <property type="component" value="Unassembled WGS sequence"/>
</dbReference>
<feature type="transmembrane region" description="Helical" evidence="1">
    <location>
        <begin position="190"/>
        <end position="211"/>
    </location>
</feature>
<gene>
    <name evidence="4" type="ORF">Bca52824_021319</name>
</gene>
<name>A0A8X7VVY3_BRACI</name>
<feature type="domain" description="Uncharacterized GPI-anchored protein At5g19230-like" evidence="3">
    <location>
        <begin position="31"/>
        <end position="157"/>
    </location>
</feature>
<reference evidence="4 5" key="1">
    <citation type="submission" date="2020-02" db="EMBL/GenBank/DDBJ databases">
        <authorList>
            <person name="Ma Q."/>
            <person name="Huang Y."/>
            <person name="Song X."/>
            <person name="Pei D."/>
        </authorList>
    </citation>
    <scope>NUCLEOTIDE SEQUENCE [LARGE SCALE GENOMIC DNA]</scope>
    <source>
        <strain evidence="4">Sxm20200214</strain>
        <tissue evidence="4">Leaf</tissue>
    </source>
</reference>
<comment type="caution">
    <text evidence="4">The sequence shown here is derived from an EMBL/GenBank/DDBJ whole genome shotgun (WGS) entry which is preliminary data.</text>
</comment>
<feature type="signal peptide" evidence="2">
    <location>
        <begin position="1"/>
        <end position="26"/>
    </location>
</feature>
<keyword evidence="5" id="KW-1185">Reference proteome</keyword>
<keyword evidence="1" id="KW-0812">Transmembrane</keyword>
<evidence type="ECO:0000256" key="1">
    <source>
        <dbReference type="SAM" id="Phobius"/>
    </source>
</evidence>
<dbReference type="Pfam" id="PF25884">
    <property type="entry name" value="At5g19230"/>
    <property type="match status" value="1"/>
</dbReference>
<feature type="chain" id="PRO_5036460683" description="Uncharacterized GPI-anchored protein At5g19230-like domain-containing protein" evidence="2">
    <location>
        <begin position="27"/>
        <end position="212"/>
    </location>
</feature>
<dbReference type="EMBL" id="JAAMPC010000004">
    <property type="protein sequence ID" value="KAG2318197.1"/>
    <property type="molecule type" value="Genomic_DNA"/>
</dbReference>
<accession>A0A8X7VVY3</accession>
<keyword evidence="1" id="KW-1133">Transmembrane helix</keyword>
<keyword evidence="2" id="KW-0732">Signal</keyword>
<evidence type="ECO:0000313" key="5">
    <source>
        <dbReference type="Proteomes" id="UP000886595"/>
    </source>
</evidence>
<keyword evidence="1" id="KW-0472">Membrane</keyword>
<dbReference type="PANTHER" id="PTHR33976">
    <property type="entry name" value="OS07G0645000 PROTEIN"/>
    <property type="match status" value="1"/>
</dbReference>
<protein>
    <recommendedName>
        <fullName evidence="3">Uncharacterized GPI-anchored protein At5g19230-like domain-containing protein</fullName>
    </recommendedName>
</protein>
<dbReference type="AlphaFoldDB" id="A0A8X7VVY3"/>
<dbReference type="OrthoDB" id="753138at2759"/>
<evidence type="ECO:0000259" key="3">
    <source>
        <dbReference type="Pfam" id="PF25884"/>
    </source>
</evidence>
<proteinExistence type="predicted"/>
<dbReference type="InterPro" id="IPR059083">
    <property type="entry name" value="At5g19230_dom"/>
</dbReference>